<evidence type="ECO:0000313" key="4">
    <source>
        <dbReference type="Proteomes" id="UP001499978"/>
    </source>
</evidence>
<dbReference type="Pfam" id="PF02254">
    <property type="entry name" value="TrkA_N"/>
    <property type="match status" value="1"/>
</dbReference>
<dbReference type="InterPro" id="IPR006037">
    <property type="entry name" value="RCK_C"/>
</dbReference>
<dbReference type="Gene3D" id="3.30.70.1450">
    <property type="entry name" value="Regulator of K+ conductance, C-terminal domain"/>
    <property type="match status" value="1"/>
</dbReference>
<dbReference type="EMBL" id="BAAARY010000009">
    <property type="protein sequence ID" value="GAA2523920.1"/>
    <property type="molecule type" value="Genomic_DNA"/>
</dbReference>
<name>A0ABP6AUG6_9ACTN</name>
<comment type="caution">
    <text evidence="3">The sequence shown here is derived from an EMBL/GenBank/DDBJ whole genome shotgun (WGS) entry which is preliminary data.</text>
</comment>
<reference evidence="4" key="1">
    <citation type="journal article" date="2019" name="Int. J. Syst. Evol. Microbiol.">
        <title>The Global Catalogue of Microorganisms (GCM) 10K type strain sequencing project: providing services to taxonomists for standard genome sequencing and annotation.</title>
        <authorList>
            <consortium name="The Broad Institute Genomics Platform"/>
            <consortium name="The Broad Institute Genome Sequencing Center for Infectious Disease"/>
            <person name="Wu L."/>
            <person name="Ma J."/>
        </authorList>
    </citation>
    <scope>NUCLEOTIDE SEQUENCE [LARGE SCALE GENOMIC DNA]</scope>
    <source>
        <strain evidence="4">JCM 3367</strain>
    </source>
</reference>
<dbReference type="InterPro" id="IPR036291">
    <property type="entry name" value="NAD(P)-bd_dom_sf"/>
</dbReference>
<dbReference type="PANTHER" id="PTHR43833:SF7">
    <property type="entry name" value="KTR SYSTEM POTASSIUM UPTAKE PROTEIN C"/>
    <property type="match status" value="1"/>
</dbReference>
<dbReference type="SUPFAM" id="SSF51735">
    <property type="entry name" value="NAD(P)-binding Rossmann-fold domains"/>
    <property type="match status" value="1"/>
</dbReference>
<proteinExistence type="predicted"/>
<dbReference type="InterPro" id="IPR036721">
    <property type="entry name" value="RCK_C_sf"/>
</dbReference>
<dbReference type="Proteomes" id="UP001499978">
    <property type="component" value="Unassembled WGS sequence"/>
</dbReference>
<dbReference type="PANTHER" id="PTHR43833">
    <property type="entry name" value="POTASSIUM CHANNEL PROTEIN 2-RELATED-RELATED"/>
    <property type="match status" value="1"/>
</dbReference>
<dbReference type="PROSITE" id="PS51202">
    <property type="entry name" value="RCK_C"/>
    <property type="match status" value="1"/>
</dbReference>
<dbReference type="SUPFAM" id="SSF116726">
    <property type="entry name" value="TrkA C-terminal domain-like"/>
    <property type="match status" value="1"/>
</dbReference>
<dbReference type="RefSeq" id="WP_344172088.1">
    <property type="nucleotide sequence ID" value="NZ_BAAARY010000009.1"/>
</dbReference>
<keyword evidence="4" id="KW-1185">Reference proteome</keyword>
<dbReference type="InterPro" id="IPR003148">
    <property type="entry name" value="RCK_N"/>
</dbReference>
<dbReference type="Gene3D" id="3.40.50.720">
    <property type="entry name" value="NAD(P)-binding Rossmann-like Domain"/>
    <property type="match status" value="1"/>
</dbReference>
<accession>A0ABP6AUG6</accession>
<evidence type="ECO:0000313" key="3">
    <source>
        <dbReference type="EMBL" id="GAA2523920.1"/>
    </source>
</evidence>
<dbReference type="Pfam" id="PF02080">
    <property type="entry name" value="TrkA_C"/>
    <property type="match status" value="1"/>
</dbReference>
<feature type="domain" description="RCK C-terminal" evidence="2">
    <location>
        <begin position="138"/>
        <end position="226"/>
    </location>
</feature>
<evidence type="ECO:0000259" key="2">
    <source>
        <dbReference type="PROSITE" id="PS51202"/>
    </source>
</evidence>
<protein>
    <submittedName>
        <fullName evidence="3">TrkA family potassium uptake protein</fullName>
    </submittedName>
</protein>
<evidence type="ECO:0000259" key="1">
    <source>
        <dbReference type="PROSITE" id="PS51201"/>
    </source>
</evidence>
<dbReference type="InterPro" id="IPR050721">
    <property type="entry name" value="Trk_Ktr_HKT_K-transport"/>
</dbReference>
<gene>
    <name evidence="3" type="ORF">GCM10010201_22950</name>
</gene>
<organism evidence="3 4">
    <name type="scientific">Pilimelia columellifera subsp. columellifera</name>
    <dbReference type="NCBI Taxonomy" id="706583"/>
    <lineage>
        <taxon>Bacteria</taxon>
        <taxon>Bacillati</taxon>
        <taxon>Actinomycetota</taxon>
        <taxon>Actinomycetes</taxon>
        <taxon>Micromonosporales</taxon>
        <taxon>Micromonosporaceae</taxon>
        <taxon>Pilimelia</taxon>
    </lineage>
</organism>
<dbReference type="PROSITE" id="PS51201">
    <property type="entry name" value="RCK_N"/>
    <property type="match status" value="1"/>
</dbReference>
<feature type="domain" description="RCK N-terminal" evidence="1">
    <location>
        <begin position="6"/>
        <end position="123"/>
    </location>
</feature>
<sequence length="226" mass="23860">MADRRNEPVAVIGLGRFGVALALELVKHGTEVLAVDNDPQEAQRLSGQLPHVVAADATDLEALTQLGINEFGRAVVAIGADIEASILVTSMLAEIGVPDIWAKAQTAQHATILARVGAHHVVTPEHDMGERIAHLLSGHLLDYIEVDDNYAMAKTFPPHDVAGVPLRDSKVRSRYGVTVVGVKSHAPPPGQLSEFTHASGDTVLMSGDVILVVGKVAAVERFAAAD</sequence>